<evidence type="ECO:0000313" key="1">
    <source>
        <dbReference type="EMBL" id="KAJ8638541.1"/>
    </source>
</evidence>
<keyword evidence="2" id="KW-1185">Reference proteome</keyword>
<reference evidence="1 2" key="1">
    <citation type="journal article" date="2022" name="Hortic Res">
        <title>A haplotype resolved chromosomal level avocado genome allows analysis of novel avocado genes.</title>
        <authorList>
            <person name="Nath O."/>
            <person name="Fletcher S.J."/>
            <person name="Hayward A."/>
            <person name="Shaw L.M."/>
            <person name="Masouleh A.K."/>
            <person name="Furtado A."/>
            <person name="Henry R.J."/>
            <person name="Mitter N."/>
        </authorList>
    </citation>
    <scope>NUCLEOTIDE SEQUENCE [LARGE SCALE GENOMIC DNA]</scope>
    <source>
        <strain evidence="2">cv. Hass</strain>
    </source>
</reference>
<gene>
    <name evidence="1" type="ORF">MRB53_012808</name>
</gene>
<protein>
    <submittedName>
        <fullName evidence="1">Uncharacterized protein</fullName>
    </submittedName>
</protein>
<dbReference type="Proteomes" id="UP001234297">
    <property type="component" value="Chromosome 3"/>
</dbReference>
<sequence length="126" mass="14776">MEKQENRFERNREEWQLTYRAGRRSPETFEISTDKDVAQICERGRAAQLLPVLLCAGCAERLRKRMSCERGGDVQRSLCVSTCPGREGELRKRRRSLAVEKKSKRRRSLAVEKKSFARRERESCEI</sequence>
<name>A0ACC2LZM8_PERAE</name>
<dbReference type="EMBL" id="CM056811">
    <property type="protein sequence ID" value="KAJ8638541.1"/>
    <property type="molecule type" value="Genomic_DNA"/>
</dbReference>
<evidence type="ECO:0000313" key="2">
    <source>
        <dbReference type="Proteomes" id="UP001234297"/>
    </source>
</evidence>
<proteinExistence type="predicted"/>
<organism evidence="1 2">
    <name type="scientific">Persea americana</name>
    <name type="common">Avocado</name>
    <dbReference type="NCBI Taxonomy" id="3435"/>
    <lineage>
        <taxon>Eukaryota</taxon>
        <taxon>Viridiplantae</taxon>
        <taxon>Streptophyta</taxon>
        <taxon>Embryophyta</taxon>
        <taxon>Tracheophyta</taxon>
        <taxon>Spermatophyta</taxon>
        <taxon>Magnoliopsida</taxon>
        <taxon>Magnoliidae</taxon>
        <taxon>Laurales</taxon>
        <taxon>Lauraceae</taxon>
        <taxon>Persea</taxon>
    </lineage>
</organism>
<accession>A0ACC2LZM8</accession>
<comment type="caution">
    <text evidence="1">The sequence shown here is derived from an EMBL/GenBank/DDBJ whole genome shotgun (WGS) entry which is preliminary data.</text>
</comment>